<dbReference type="Proteomes" id="UP000444721">
    <property type="component" value="Unassembled WGS sequence"/>
</dbReference>
<evidence type="ECO:0000259" key="1">
    <source>
        <dbReference type="PROSITE" id="PS51340"/>
    </source>
</evidence>
<dbReference type="PANTHER" id="PTHR14237">
    <property type="entry name" value="MOLYBDOPTERIN COFACTOR SULFURASE MOSC"/>
    <property type="match status" value="1"/>
</dbReference>
<proteinExistence type="predicted"/>
<dbReference type="SUPFAM" id="SSF141673">
    <property type="entry name" value="MOSC N-terminal domain-like"/>
    <property type="match status" value="1"/>
</dbReference>
<evidence type="ECO:0000313" key="2">
    <source>
        <dbReference type="EMBL" id="KAF0981566.1"/>
    </source>
</evidence>
<gene>
    <name evidence="2" type="ORF">FDP41_012223</name>
</gene>
<dbReference type="OrthoDB" id="17255at2759"/>
<dbReference type="PANTHER" id="PTHR14237:SF19">
    <property type="entry name" value="MITOCHONDRIAL AMIDOXIME REDUCING COMPONENT 1"/>
    <property type="match status" value="1"/>
</dbReference>
<dbReference type="EMBL" id="VFQX01000013">
    <property type="protein sequence ID" value="KAF0981566.1"/>
    <property type="molecule type" value="Genomic_DNA"/>
</dbReference>
<dbReference type="InterPro" id="IPR005303">
    <property type="entry name" value="MOCOS_middle"/>
</dbReference>
<dbReference type="GeneID" id="68119438"/>
<name>A0A6A5C1M5_NAEFO</name>
<feature type="domain" description="MOSC" evidence="1">
    <location>
        <begin position="197"/>
        <end position="370"/>
    </location>
</feature>
<reference evidence="2 3" key="1">
    <citation type="journal article" date="2019" name="Sci. Rep.">
        <title>Nanopore sequencing improves the draft genome of the human pathogenic amoeba Naegleria fowleri.</title>
        <authorList>
            <person name="Liechti N."/>
            <person name="Schurch N."/>
            <person name="Bruggmann R."/>
            <person name="Wittwer M."/>
        </authorList>
    </citation>
    <scope>NUCLEOTIDE SEQUENCE [LARGE SCALE GENOMIC DNA]</scope>
    <source>
        <strain evidence="2 3">ATCC 30894</strain>
    </source>
</reference>
<keyword evidence="3" id="KW-1185">Reference proteome</keyword>
<dbReference type="GO" id="GO:0030151">
    <property type="term" value="F:molybdenum ion binding"/>
    <property type="evidence" value="ECO:0007669"/>
    <property type="project" value="InterPro"/>
</dbReference>
<accession>A0A6A5C1M5</accession>
<dbReference type="Pfam" id="PF03476">
    <property type="entry name" value="MOSC_N"/>
    <property type="match status" value="1"/>
</dbReference>
<protein>
    <recommendedName>
        <fullName evidence="1">MOSC domain-containing protein</fullName>
    </recommendedName>
</protein>
<dbReference type="PROSITE" id="PS51340">
    <property type="entry name" value="MOSC"/>
    <property type="match status" value="1"/>
</dbReference>
<dbReference type="RefSeq" id="XP_044566279.1">
    <property type="nucleotide sequence ID" value="XM_044702719.1"/>
</dbReference>
<organism evidence="2 3">
    <name type="scientific">Naegleria fowleri</name>
    <name type="common">Brain eating amoeba</name>
    <dbReference type="NCBI Taxonomy" id="5763"/>
    <lineage>
        <taxon>Eukaryota</taxon>
        <taxon>Discoba</taxon>
        <taxon>Heterolobosea</taxon>
        <taxon>Tetramitia</taxon>
        <taxon>Eutetramitia</taxon>
        <taxon>Vahlkampfiidae</taxon>
        <taxon>Naegleria</taxon>
    </lineage>
</organism>
<evidence type="ECO:0000313" key="3">
    <source>
        <dbReference type="Proteomes" id="UP000444721"/>
    </source>
</evidence>
<dbReference type="InterPro" id="IPR005302">
    <property type="entry name" value="MoCF_Sase_C"/>
</dbReference>
<dbReference type="VEuPathDB" id="AmoebaDB:FDP41_012223"/>
<dbReference type="OMA" id="AHDRSFM"/>
<sequence>MLSKAYTAISQAFSESPLSISTLSIGTGAAAALYGAWKMYQKLYSPIVVKHLRIFPVKSCRGFEVDEWEIGEFGFLYDRAWMIVKEKDNKFITQREVPTMVLINTNVDPKTGTLHLTFPGMGAQSVKYLKNIQVNDANADRVKKVTIWSDTVTAFDCGNEIAQWLSVCLKQNVRLVQVIDQFTDERTDKTIEIKHHQRPPEEDVIRSFTEDGITISYVSQFADAYPFLMTSENSVRDFNKKVIADQSSNAISAFFNTLLYDLFGANNYIDNWNFRSNIIISSPAIEPYAEEKYRQIEINGIPLFGVKRCTRCTMPSVDTAKGVKRSFITDSLNKHRYCQVAEGTVFGMNLCHQEKNIGSKIRVGQEVKVKQVAFVK</sequence>
<dbReference type="GO" id="GO:0030170">
    <property type="term" value="F:pyridoxal phosphate binding"/>
    <property type="evidence" value="ECO:0007669"/>
    <property type="project" value="InterPro"/>
</dbReference>
<dbReference type="VEuPathDB" id="AmoebaDB:NF0045750"/>
<comment type="caution">
    <text evidence="2">The sequence shown here is derived from an EMBL/GenBank/DDBJ whole genome shotgun (WGS) entry which is preliminary data.</text>
</comment>
<dbReference type="Pfam" id="PF03473">
    <property type="entry name" value="MOSC"/>
    <property type="match status" value="1"/>
</dbReference>
<dbReference type="AlphaFoldDB" id="A0A6A5C1M5"/>
<dbReference type="VEuPathDB" id="AmoebaDB:NfTy_038900"/>
<dbReference type="GO" id="GO:0003824">
    <property type="term" value="F:catalytic activity"/>
    <property type="evidence" value="ECO:0007669"/>
    <property type="project" value="InterPro"/>
</dbReference>